<dbReference type="EMBL" id="BTSY01000003">
    <property type="protein sequence ID" value="GMT20737.1"/>
    <property type="molecule type" value="Genomic_DNA"/>
</dbReference>
<dbReference type="InterPro" id="IPR016186">
    <property type="entry name" value="C-type_lectin-like/link_sf"/>
</dbReference>
<dbReference type="InterPro" id="IPR050976">
    <property type="entry name" value="Snaclec"/>
</dbReference>
<accession>A0AAV5VM12</accession>
<dbReference type="SUPFAM" id="SSF56436">
    <property type="entry name" value="C-type lectin-like"/>
    <property type="match status" value="1"/>
</dbReference>
<dbReference type="PROSITE" id="PS50041">
    <property type="entry name" value="C_TYPE_LECTIN_2"/>
    <property type="match status" value="1"/>
</dbReference>
<feature type="non-terminal residue" evidence="3">
    <location>
        <position position="1"/>
    </location>
</feature>
<feature type="domain" description="C-type lectin" evidence="2">
    <location>
        <begin position="1"/>
        <end position="96"/>
    </location>
</feature>
<sequence length="96" mass="10371">IKMDAAKKEWNVASGVCKSDHSELVSIHNQEMNSYVRRLAISHGLIDGIYLGGQLNGSSVEWTDGTATDYTNFDPGFPIAGFGDCLGMDTNMITGQ</sequence>
<protein>
    <recommendedName>
        <fullName evidence="2">C-type lectin domain-containing protein</fullName>
    </recommendedName>
</protein>
<dbReference type="Pfam" id="PF00059">
    <property type="entry name" value="Lectin_C"/>
    <property type="match status" value="1"/>
</dbReference>
<dbReference type="CDD" id="cd00037">
    <property type="entry name" value="CLECT"/>
    <property type="match status" value="1"/>
</dbReference>
<gene>
    <name evidence="3" type="ORF">PFISCL1PPCAC_12034</name>
</gene>
<dbReference type="AlphaFoldDB" id="A0AAV5VM12"/>
<dbReference type="Gene3D" id="3.10.100.10">
    <property type="entry name" value="Mannose-Binding Protein A, subunit A"/>
    <property type="match status" value="1"/>
</dbReference>
<evidence type="ECO:0000313" key="4">
    <source>
        <dbReference type="Proteomes" id="UP001432322"/>
    </source>
</evidence>
<comment type="caution">
    <text evidence="3">The sequence shown here is derived from an EMBL/GenBank/DDBJ whole genome shotgun (WGS) entry which is preliminary data.</text>
</comment>
<dbReference type="InterPro" id="IPR001304">
    <property type="entry name" value="C-type_lectin-like"/>
</dbReference>
<feature type="non-terminal residue" evidence="3">
    <location>
        <position position="96"/>
    </location>
</feature>
<evidence type="ECO:0000256" key="1">
    <source>
        <dbReference type="ARBA" id="ARBA00023157"/>
    </source>
</evidence>
<reference evidence="3" key="1">
    <citation type="submission" date="2023-10" db="EMBL/GenBank/DDBJ databases">
        <title>Genome assembly of Pristionchus species.</title>
        <authorList>
            <person name="Yoshida K."/>
            <person name="Sommer R.J."/>
        </authorList>
    </citation>
    <scope>NUCLEOTIDE SEQUENCE</scope>
    <source>
        <strain evidence="3">RS5133</strain>
    </source>
</reference>
<dbReference type="PANTHER" id="PTHR22991:SF40">
    <property type="entry name" value="PROTEIN CBG13490"/>
    <property type="match status" value="1"/>
</dbReference>
<keyword evidence="1" id="KW-1015">Disulfide bond</keyword>
<organism evidence="3 4">
    <name type="scientific">Pristionchus fissidentatus</name>
    <dbReference type="NCBI Taxonomy" id="1538716"/>
    <lineage>
        <taxon>Eukaryota</taxon>
        <taxon>Metazoa</taxon>
        <taxon>Ecdysozoa</taxon>
        <taxon>Nematoda</taxon>
        <taxon>Chromadorea</taxon>
        <taxon>Rhabditida</taxon>
        <taxon>Rhabditina</taxon>
        <taxon>Diplogasteromorpha</taxon>
        <taxon>Diplogasteroidea</taxon>
        <taxon>Neodiplogasteridae</taxon>
        <taxon>Pristionchus</taxon>
    </lineage>
</organism>
<keyword evidence="4" id="KW-1185">Reference proteome</keyword>
<name>A0AAV5VM12_9BILA</name>
<proteinExistence type="predicted"/>
<dbReference type="InterPro" id="IPR016187">
    <property type="entry name" value="CTDL_fold"/>
</dbReference>
<dbReference type="Proteomes" id="UP001432322">
    <property type="component" value="Unassembled WGS sequence"/>
</dbReference>
<evidence type="ECO:0000313" key="3">
    <source>
        <dbReference type="EMBL" id="GMT20737.1"/>
    </source>
</evidence>
<dbReference type="PANTHER" id="PTHR22991">
    <property type="entry name" value="PROTEIN CBG13490"/>
    <property type="match status" value="1"/>
</dbReference>
<evidence type="ECO:0000259" key="2">
    <source>
        <dbReference type="PROSITE" id="PS50041"/>
    </source>
</evidence>